<reference evidence="1" key="1">
    <citation type="submission" date="2021-03" db="EMBL/GenBank/DDBJ databases">
        <authorList>
            <person name="Palmer J.M."/>
        </authorList>
    </citation>
    <scope>NUCLEOTIDE SEQUENCE</scope>
    <source>
        <strain evidence="1">ARV_011</strain>
    </source>
</reference>
<dbReference type="Pfam" id="PF13762">
    <property type="entry name" value="MNE1"/>
    <property type="match status" value="1"/>
</dbReference>
<accession>A0A9P7VBT2</accession>
<dbReference type="Proteomes" id="UP000790833">
    <property type="component" value="Unassembled WGS sequence"/>
</dbReference>
<proteinExistence type="predicted"/>
<protein>
    <submittedName>
        <fullName evidence="1">Uncharacterized protein</fullName>
    </submittedName>
</protein>
<dbReference type="EMBL" id="JAHMUF010000005">
    <property type="protein sequence ID" value="KAG7195079.1"/>
    <property type="molecule type" value="Genomic_DNA"/>
</dbReference>
<dbReference type="OrthoDB" id="4083723at2759"/>
<evidence type="ECO:0000313" key="1">
    <source>
        <dbReference type="EMBL" id="KAG7195079.1"/>
    </source>
</evidence>
<keyword evidence="2" id="KW-1185">Reference proteome</keyword>
<gene>
    <name evidence="1" type="ORF">KQ657_004195</name>
</gene>
<comment type="caution">
    <text evidence="1">The sequence shown here is derived from an EMBL/GenBank/DDBJ whole genome shotgun (WGS) entry which is preliminary data.</text>
</comment>
<sequence length="560" mass="64737">MERCFGHQIETSSVHPVLPVSVSQRRELWYCLLRLFEYCRTSTDLTALKILKESELEPLQLVNRRIGRKYTYAYHSAYINTFINCNQIFEALDTFHDIVDTLLNDGVSFTEVVLNLPTKRLVHFLVHNKAWDELCSLLEEIYEHKGCAGQLDIDDSWVQFLQGAVTGNHYGLCKLLTDHYIMKKYGNNNDDDLFGSNLSELCDGLVMLILQVLSRNGDVMSTISVIETFYLHKNMRGERGLTKDLSIDIIRAYCTFHDPNSEDDNMFPILDVINKFVVRFGKINIKLSYKDIGDLLSSRFFHYCLGLELEQTQLNPNKHLDGHLRGNPFANLLVLEKFITTHVQRMIDNNFESTTLTLFVNCVLNHVSTHQNLTGVIKVLSSLHQTKIKQSSILDPDLYLIIVHALGKSSTSKYSSAVLYKHLVQNDLLLPSHMKDFILSSIRLTYGQPLSWISMTNLQFFFYQYLSHVDGEHVDMYVRDILENLLSMIELESSLRQTIEYVLDLEKVDINHVNDHWHNEGLLDQLQSINSMVNQELNQANLHMRDIDLRDAKRLERILS</sequence>
<dbReference type="AlphaFoldDB" id="A0A9P7VBT2"/>
<dbReference type="GO" id="GO:0000372">
    <property type="term" value="P:Group I intron splicing"/>
    <property type="evidence" value="ECO:0007669"/>
    <property type="project" value="InterPro"/>
</dbReference>
<dbReference type="GO" id="GO:1990904">
    <property type="term" value="C:ribonucleoprotein complex"/>
    <property type="evidence" value="ECO:0007669"/>
    <property type="project" value="InterPro"/>
</dbReference>
<dbReference type="GeneID" id="66117569"/>
<name>A0A9P7VBT2_9ASCO</name>
<organism evidence="1 2">
    <name type="scientific">Scheffersomyces spartinae</name>
    <dbReference type="NCBI Taxonomy" id="45513"/>
    <lineage>
        <taxon>Eukaryota</taxon>
        <taxon>Fungi</taxon>
        <taxon>Dikarya</taxon>
        <taxon>Ascomycota</taxon>
        <taxon>Saccharomycotina</taxon>
        <taxon>Pichiomycetes</taxon>
        <taxon>Debaryomycetaceae</taxon>
        <taxon>Scheffersomyces</taxon>
    </lineage>
</organism>
<dbReference type="InterPro" id="IPR025694">
    <property type="entry name" value="MNE1"/>
</dbReference>
<dbReference type="RefSeq" id="XP_043050626.1">
    <property type="nucleotide sequence ID" value="XM_043194875.1"/>
</dbReference>
<evidence type="ECO:0000313" key="2">
    <source>
        <dbReference type="Proteomes" id="UP000790833"/>
    </source>
</evidence>